<evidence type="ECO:0000313" key="1">
    <source>
        <dbReference type="EMBL" id="PSV12801.1"/>
    </source>
</evidence>
<dbReference type="Proteomes" id="UP000240530">
    <property type="component" value="Unassembled WGS sequence"/>
</dbReference>
<comment type="caution">
    <text evidence="1">The sequence shown here is derived from an EMBL/GenBank/DDBJ whole genome shotgun (WGS) entry which is preliminary data.</text>
</comment>
<proteinExistence type="predicted"/>
<evidence type="ECO:0000313" key="2">
    <source>
        <dbReference type="Proteomes" id="UP000240530"/>
    </source>
</evidence>
<organism evidence="1 2">
    <name type="scientific">Photobacterium leiognathi subsp. mandapamensis</name>
    <name type="common">Photobacterium mandapamensis</name>
    <dbReference type="NCBI Taxonomy" id="48408"/>
    <lineage>
        <taxon>Bacteria</taxon>
        <taxon>Pseudomonadati</taxon>
        <taxon>Pseudomonadota</taxon>
        <taxon>Gammaproteobacteria</taxon>
        <taxon>Vibrionales</taxon>
        <taxon>Vibrionaceae</taxon>
        <taxon>Photobacterium</taxon>
    </lineage>
</organism>
<protein>
    <submittedName>
        <fullName evidence="1">Uncharacterized protein</fullName>
    </submittedName>
</protein>
<dbReference type="AlphaFoldDB" id="A0A2T3KYB5"/>
<sequence>MPINNFIKFKSSGSYAGLFLWMNFKLIIGKTHKLRIVPLHKLLCLVQRNERIWKNAIVL</sequence>
<name>A0A2T3KYB5_PHOLD</name>
<accession>A0A2T3KYB5</accession>
<reference evidence="1 2" key="1">
    <citation type="submission" date="2018-03" db="EMBL/GenBank/DDBJ databases">
        <title>Whole genome sequencing of Histamine producing bacteria.</title>
        <authorList>
            <person name="Butler K."/>
        </authorList>
    </citation>
    <scope>NUCLEOTIDE SEQUENCE [LARGE SCALE GENOMIC DNA]</scope>
    <source>
        <strain evidence="1 2">Res.4.1</strain>
    </source>
</reference>
<dbReference type="EMBL" id="PYNS01000002">
    <property type="protein sequence ID" value="PSV12801.1"/>
    <property type="molecule type" value="Genomic_DNA"/>
</dbReference>
<gene>
    <name evidence="1" type="ORF">C0W93_03540</name>
</gene>